<dbReference type="AlphaFoldDB" id="A0A0D2KSV7"/>
<keyword evidence="6 9" id="KW-0186">Copper</keyword>
<evidence type="ECO:0000256" key="3">
    <source>
        <dbReference type="ARBA" id="ARBA00022723"/>
    </source>
</evidence>
<dbReference type="PANTHER" id="PTHR10638">
    <property type="entry name" value="COPPER AMINE OXIDASE"/>
    <property type="match status" value="1"/>
</dbReference>
<sequence>MPHTSKPPVHALGAQKARITAPRLLLFVSVFLNFVAFITVLRRSEALSGIFSQRIFFEESWYGGEKVSVEEDTQIGVCAPLHNQPPADSTPVPVNPWRSLTIPELADIRAWLEDPARDLNLTEVRSSKTSDNIIFLIEAYQPAKDAAIAYLASPSPATLPERHARVTIHHGGWAVPVVKDYLVGPLPVSAATSMRPLTEIYHNGEIPFNARGVSHLDEMGVVLAELNAPIADILQVLFGATARGFANDSLVGGMSGPFSFDGGFRRQWMSWRRNRAGSFLLPVNFYQYLDTSGTDPSQWKILKHIYHGQVFDSTEAFIEAFNNGTVVRHRHADSDVSWTERTRRGPPRDLDDRPGPRSVSFAGLRYRVDRAQQHVRWMGWALYLGFDRDMGLSLWDVRFRGERIVYQLAPQEAMAQYGGNDPMQATTAWQDRYFGMGTLVRNMIPHYDCPQEAVYLPAVTHTSLGNVVVERAICIFEQDTGKPLTRHFGYEEGEFGATKSYVLTVRSTTTVGNYDYCIGKPFDYLFYLDGTIEVRLSASGYMQGGYWNAEQEGYGARIHETSMGNLHDHVINYKVDFDIAGTANSLLKTTTNQERVVHPWLDDDWGQEVIQQKITKEYITSEDDSLLKYPQNFQGGYAIVNQDKLNKWGYPRGYAIHPGYNAIHNTVVGSKRLLHNANWARYNLAVSRRKETEPTSSSMWNQNLPGAPKVDFHKFFDGENLTQHDLVAWINLGTHHLPQAEDSPHTKAVVATSSFVLTPLNYFDYDVSMELQNAILLHPPKNVGDAYSFDDYGVKQDFTCSPEPPSPFEYVHGSTDGSASFRESPDARRASEMYMRVRLGE</sequence>
<gene>
    <name evidence="15" type="ORF">HYPSUDRAFT_205941</name>
</gene>
<dbReference type="Pfam" id="PF01179">
    <property type="entry name" value="Cu_amine_oxid"/>
    <property type="match status" value="1"/>
</dbReference>
<evidence type="ECO:0000256" key="4">
    <source>
        <dbReference type="ARBA" id="ARBA00022772"/>
    </source>
</evidence>
<dbReference type="Gene3D" id="2.70.98.20">
    <property type="entry name" value="Copper amine oxidase, catalytic domain"/>
    <property type="match status" value="1"/>
</dbReference>
<accession>A0A0D2KSV7</accession>
<evidence type="ECO:0000256" key="9">
    <source>
        <dbReference type="RuleBase" id="RU000672"/>
    </source>
</evidence>
<keyword evidence="4 7" id="KW-0801">TPQ</keyword>
<dbReference type="GO" id="GO:0008131">
    <property type="term" value="F:primary methylamine oxidase activity"/>
    <property type="evidence" value="ECO:0007669"/>
    <property type="project" value="InterPro"/>
</dbReference>
<feature type="compositionally biased region" description="Basic and acidic residues" evidence="10">
    <location>
        <begin position="336"/>
        <end position="355"/>
    </location>
</feature>
<feature type="domain" description="DUF1965" evidence="14">
    <location>
        <begin position="280"/>
        <end position="345"/>
    </location>
</feature>
<dbReference type="STRING" id="945553.A0A0D2KSV7"/>
<feature type="modified residue" description="2',4',5'-topaquinone" evidence="8">
    <location>
        <position position="514"/>
    </location>
</feature>
<evidence type="ECO:0000313" key="16">
    <source>
        <dbReference type="Proteomes" id="UP000054270"/>
    </source>
</evidence>
<organism evidence="15 16">
    <name type="scientific">Hypholoma sublateritium (strain FD-334 SS-4)</name>
    <dbReference type="NCBI Taxonomy" id="945553"/>
    <lineage>
        <taxon>Eukaryota</taxon>
        <taxon>Fungi</taxon>
        <taxon>Dikarya</taxon>
        <taxon>Basidiomycota</taxon>
        <taxon>Agaricomycotina</taxon>
        <taxon>Agaricomycetes</taxon>
        <taxon>Agaricomycetidae</taxon>
        <taxon>Agaricales</taxon>
        <taxon>Agaricineae</taxon>
        <taxon>Strophariaceae</taxon>
        <taxon>Hypholoma</taxon>
    </lineage>
</organism>
<name>A0A0D2KSV7_HYPSF</name>
<dbReference type="InterPro" id="IPR036460">
    <property type="entry name" value="Cu_amine_oxidase_C_sf"/>
</dbReference>
<dbReference type="InterPro" id="IPR015798">
    <property type="entry name" value="Cu_amine_oxidase_C"/>
</dbReference>
<dbReference type="InterPro" id="IPR015800">
    <property type="entry name" value="Cu_amine_oxidase_N2"/>
</dbReference>
<reference evidence="16" key="1">
    <citation type="submission" date="2014-04" db="EMBL/GenBank/DDBJ databases">
        <title>Evolutionary Origins and Diversification of the Mycorrhizal Mutualists.</title>
        <authorList>
            <consortium name="DOE Joint Genome Institute"/>
            <consortium name="Mycorrhizal Genomics Consortium"/>
            <person name="Kohler A."/>
            <person name="Kuo A."/>
            <person name="Nagy L.G."/>
            <person name="Floudas D."/>
            <person name="Copeland A."/>
            <person name="Barry K.W."/>
            <person name="Cichocki N."/>
            <person name="Veneault-Fourrey C."/>
            <person name="LaButti K."/>
            <person name="Lindquist E.A."/>
            <person name="Lipzen A."/>
            <person name="Lundell T."/>
            <person name="Morin E."/>
            <person name="Murat C."/>
            <person name="Riley R."/>
            <person name="Ohm R."/>
            <person name="Sun H."/>
            <person name="Tunlid A."/>
            <person name="Henrissat B."/>
            <person name="Grigoriev I.V."/>
            <person name="Hibbett D.S."/>
            <person name="Martin F."/>
        </authorList>
    </citation>
    <scope>NUCLEOTIDE SEQUENCE [LARGE SCALE GENOMIC DNA]</scope>
    <source>
        <strain evidence="16">FD-334 SS-4</strain>
    </source>
</reference>
<evidence type="ECO:0000259" key="13">
    <source>
        <dbReference type="Pfam" id="PF02727"/>
    </source>
</evidence>
<dbReference type="Proteomes" id="UP000054270">
    <property type="component" value="Unassembled WGS sequence"/>
</dbReference>
<dbReference type="GO" id="GO:0005507">
    <property type="term" value="F:copper ion binding"/>
    <property type="evidence" value="ECO:0007669"/>
    <property type="project" value="InterPro"/>
</dbReference>
<dbReference type="EC" id="1.4.3.-" evidence="9"/>
<dbReference type="Pfam" id="PF02727">
    <property type="entry name" value="Cu_amine_oxidN2"/>
    <property type="match status" value="1"/>
</dbReference>
<dbReference type="InterPro" id="IPR000269">
    <property type="entry name" value="Cu_amine_oxidase"/>
</dbReference>
<dbReference type="GO" id="GO:0048038">
    <property type="term" value="F:quinone binding"/>
    <property type="evidence" value="ECO:0007669"/>
    <property type="project" value="InterPro"/>
</dbReference>
<evidence type="ECO:0000256" key="11">
    <source>
        <dbReference type="SAM" id="Phobius"/>
    </source>
</evidence>
<dbReference type="GO" id="GO:0005886">
    <property type="term" value="C:plasma membrane"/>
    <property type="evidence" value="ECO:0007669"/>
    <property type="project" value="TreeGrafter"/>
</dbReference>
<comment type="similarity">
    <text evidence="2 9">Belongs to the copper/topaquinone oxidase family.</text>
</comment>
<dbReference type="Gene3D" id="3.10.450.40">
    <property type="match status" value="2"/>
</dbReference>
<keyword evidence="5 9" id="KW-0560">Oxidoreductase</keyword>
<dbReference type="PANTHER" id="PTHR10638:SF20">
    <property type="entry name" value="AMINE OXIDASE"/>
    <property type="match status" value="1"/>
</dbReference>
<dbReference type="InterPro" id="IPR016182">
    <property type="entry name" value="Cu_amine_oxidase_N-reg"/>
</dbReference>
<dbReference type="InterPro" id="IPR015328">
    <property type="entry name" value="DUF1965"/>
</dbReference>
<dbReference type="GO" id="GO:0009308">
    <property type="term" value="P:amine metabolic process"/>
    <property type="evidence" value="ECO:0007669"/>
    <property type="project" value="UniProtKB-UniRule"/>
</dbReference>
<keyword evidence="11" id="KW-0812">Transmembrane</keyword>
<proteinExistence type="inferred from homology"/>
<evidence type="ECO:0000256" key="1">
    <source>
        <dbReference type="ARBA" id="ARBA00001935"/>
    </source>
</evidence>
<evidence type="ECO:0000313" key="15">
    <source>
        <dbReference type="EMBL" id="KJA17707.1"/>
    </source>
</evidence>
<feature type="transmembrane region" description="Helical" evidence="11">
    <location>
        <begin position="24"/>
        <end position="41"/>
    </location>
</feature>
<evidence type="ECO:0000259" key="12">
    <source>
        <dbReference type="Pfam" id="PF01179"/>
    </source>
</evidence>
<dbReference type="SUPFAM" id="SSF49998">
    <property type="entry name" value="Amine oxidase catalytic domain"/>
    <property type="match status" value="1"/>
</dbReference>
<dbReference type="PRINTS" id="PR00766">
    <property type="entry name" value="CUDAOXIDASE"/>
</dbReference>
<feature type="active site" description="Schiff-base intermediate with substrate; via topaquinone" evidence="7">
    <location>
        <position position="514"/>
    </location>
</feature>
<feature type="active site" description="Proton acceptor" evidence="7">
    <location>
        <position position="431"/>
    </location>
</feature>
<comment type="PTM">
    <text evidence="8 9">Topaquinone (TPQ) is generated by copper-dependent autoxidation of a specific tyrosyl residue.</text>
</comment>
<evidence type="ECO:0000256" key="6">
    <source>
        <dbReference type="ARBA" id="ARBA00023008"/>
    </source>
</evidence>
<evidence type="ECO:0000256" key="7">
    <source>
        <dbReference type="PIRSR" id="PIRSR600269-50"/>
    </source>
</evidence>
<keyword evidence="3 9" id="KW-0479">Metal-binding</keyword>
<comment type="cofactor">
    <cofactor evidence="1">
        <name>Cu cation</name>
        <dbReference type="ChEBI" id="CHEBI:23378"/>
    </cofactor>
</comment>
<dbReference type="EMBL" id="KN817599">
    <property type="protein sequence ID" value="KJA17707.1"/>
    <property type="molecule type" value="Genomic_DNA"/>
</dbReference>
<evidence type="ECO:0000259" key="14">
    <source>
        <dbReference type="Pfam" id="PF09248"/>
    </source>
</evidence>
<evidence type="ECO:0000256" key="8">
    <source>
        <dbReference type="PIRSR" id="PIRSR600269-51"/>
    </source>
</evidence>
<feature type="domain" description="Copper amine oxidase N2-terminal" evidence="13">
    <location>
        <begin position="127"/>
        <end position="188"/>
    </location>
</feature>
<protein>
    <recommendedName>
        <fullName evidence="9">Amine oxidase</fullName>
        <ecNumber evidence="9">1.4.3.-</ecNumber>
    </recommendedName>
</protein>
<dbReference type="Pfam" id="PF09248">
    <property type="entry name" value="DUF1965"/>
    <property type="match status" value="1"/>
</dbReference>
<keyword evidence="11" id="KW-0472">Membrane</keyword>
<evidence type="ECO:0000256" key="5">
    <source>
        <dbReference type="ARBA" id="ARBA00023002"/>
    </source>
</evidence>
<comment type="cofactor">
    <cofactor evidence="9">
        <name>Cu cation</name>
        <dbReference type="ChEBI" id="CHEBI:23378"/>
    </cofactor>
    <text evidence="9">Contains 1 topaquinone per subunit.</text>
</comment>
<evidence type="ECO:0000256" key="2">
    <source>
        <dbReference type="ARBA" id="ARBA00007983"/>
    </source>
</evidence>
<keyword evidence="11" id="KW-1133">Transmembrane helix</keyword>
<dbReference type="SUPFAM" id="SSF54416">
    <property type="entry name" value="Amine oxidase N-terminal region"/>
    <property type="match status" value="2"/>
</dbReference>
<feature type="region of interest" description="Disordered" evidence="10">
    <location>
        <begin position="336"/>
        <end position="356"/>
    </location>
</feature>
<feature type="domain" description="Copper amine oxidase catalytic" evidence="12">
    <location>
        <begin position="357"/>
        <end position="768"/>
    </location>
</feature>
<evidence type="ECO:0000256" key="10">
    <source>
        <dbReference type="SAM" id="MobiDB-lite"/>
    </source>
</evidence>
<dbReference type="OMA" id="SSMWNMN"/>
<dbReference type="OrthoDB" id="3341590at2759"/>
<keyword evidence="16" id="KW-1185">Reference proteome</keyword>